<proteinExistence type="predicted"/>
<dbReference type="AlphaFoldDB" id="A0A653BCA3"/>
<accession>A0A653BCA3</accession>
<dbReference type="Pfam" id="PF11745">
    <property type="entry name" value="DUF3304"/>
    <property type="match status" value="1"/>
</dbReference>
<dbReference type="OrthoDB" id="6057435at2"/>
<dbReference type="EMBL" id="LR130779">
    <property type="protein sequence ID" value="VDN66213.1"/>
    <property type="molecule type" value="Genomic_DNA"/>
</dbReference>
<organism evidence="1">
    <name type="scientific">Ectopseudomonas oleovorans</name>
    <name type="common">Pseudomonas oleovorans</name>
    <dbReference type="NCBI Taxonomy" id="301"/>
    <lineage>
        <taxon>Bacteria</taxon>
        <taxon>Pseudomonadati</taxon>
        <taxon>Pseudomonadota</taxon>
        <taxon>Gammaproteobacteria</taxon>
        <taxon>Pseudomonadales</taxon>
        <taxon>Pseudomonadaceae</taxon>
        <taxon>Ectopseudomonas</taxon>
    </lineage>
</organism>
<protein>
    <submittedName>
        <fullName evidence="1">Uncharacterized protein</fullName>
    </submittedName>
</protein>
<gene>
    <name evidence="1" type="ORF">POT9AD_5238</name>
</gene>
<name>A0A653BCA3_ECTOL</name>
<dbReference type="InterPro" id="IPR021733">
    <property type="entry name" value="DUF3304"/>
</dbReference>
<sequence length="156" mass="17843">MNPIDKGLRRWRALPASARSLIKMLLPIVLVLTYVAWVYTRMPGAILYGHNHTDRPVFSYFVNEAWGGNGGAVCCTRIEGDVLTVQWIKGRTGEQVRQGVEKETITRQVPNPHRTRQDKYLHVHFFPGDQVRLFWSPNLDSPYENLKEAPKEGTTP</sequence>
<reference evidence="1" key="1">
    <citation type="submission" date="2018-11" db="EMBL/GenBank/DDBJ databases">
        <authorList>
            <consortium name="Genoscope - CEA"/>
            <person name="William W."/>
        </authorList>
    </citation>
    <scope>NUCLEOTIDE SEQUENCE [LARGE SCALE GENOMIC DNA]</scope>
    <source>
        <strain evidence="1">T9AD</strain>
    </source>
</reference>
<evidence type="ECO:0000313" key="1">
    <source>
        <dbReference type="EMBL" id="VDN66213.1"/>
    </source>
</evidence>